<dbReference type="OrthoDB" id="461984at2"/>
<proteinExistence type="predicted"/>
<sequence>MKSEDFDGIIAGLADAVAYAKGESARGRIVAGSDVKAIRQVTKLTQGGLVKDAMPPSLSS</sequence>
<dbReference type="EMBL" id="QVRA01000003">
    <property type="protein sequence ID" value="RJG56643.1"/>
    <property type="molecule type" value="Genomic_DNA"/>
</dbReference>
<gene>
    <name evidence="1" type="ORF">D0Z70_04650</name>
</gene>
<keyword evidence="2" id="KW-1185">Reference proteome</keyword>
<evidence type="ECO:0000313" key="1">
    <source>
        <dbReference type="EMBL" id="RJG56643.1"/>
    </source>
</evidence>
<dbReference type="RefSeq" id="WP_119744268.1">
    <property type="nucleotide sequence ID" value="NZ_QVRA01000003.1"/>
</dbReference>
<reference evidence="1 2" key="1">
    <citation type="submission" date="2018-08" db="EMBL/GenBank/DDBJ databases">
        <title>Sphingobium sp. EO9.</title>
        <authorList>
            <person name="Park Y."/>
            <person name="Kim K.H."/>
            <person name="Jeon C.O."/>
        </authorList>
    </citation>
    <scope>NUCLEOTIDE SEQUENCE [LARGE SCALE GENOMIC DNA]</scope>
    <source>
        <strain evidence="1 2">EO9</strain>
    </source>
</reference>
<protein>
    <submittedName>
        <fullName evidence="1">Uncharacterized protein</fullName>
    </submittedName>
</protein>
<dbReference type="Proteomes" id="UP000283469">
    <property type="component" value="Unassembled WGS sequence"/>
</dbReference>
<accession>A0A418YW46</accession>
<comment type="caution">
    <text evidence="1">The sequence shown here is derived from an EMBL/GenBank/DDBJ whole genome shotgun (WGS) entry which is preliminary data.</text>
</comment>
<name>A0A418YW46_9SPHN</name>
<dbReference type="AlphaFoldDB" id="A0A418YW46"/>
<evidence type="ECO:0000313" key="2">
    <source>
        <dbReference type="Proteomes" id="UP000283469"/>
    </source>
</evidence>
<organism evidence="1 2">
    <name type="scientific">Sphingobium terrigena</name>
    <dbReference type="NCBI Taxonomy" id="2304063"/>
    <lineage>
        <taxon>Bacteria</taxon>
        <taxon>Pseudomonadati</taxon>
        <taxon>Pseudomonadota</taxon>
        <taxon>Alphaproteobacteria</taxon>
        <taxon>Sphingomonadales</taxon>
        <taxon>Sphingomonadaceae</taxon>
        <taxon>Sphingobium</taxon>
    </lineage>
</organism>